<evidence type="ECO:0000313" key="1">
    <source>
        <dbReference type="EMBL" id="PAV05748.1"/>
    </source>
</evidence>
<name>A0A2A2H8N5_METBR</name>
<gene>
    <name evidence="1" type="ORF">ASJ80_08425</name>
</gene>
<accession>A0A2A2H8N5</accession>
<reference evidence="1 2" key="1">
    <citation type="journal article" date="2017" name="BMC Genomics">
        <title>Genomic analysis of methanogenic archaea reveals a shift towards energy conservation.</title>
        <authorList>
            <person name="Gilmore S.P."/>
            <person name="Henske J.K."/>
            <person name="Sexton J.A."/>
            <person name="Solomon K.V."/>
            <person name="Seppala S."/>
            <person name="Yoo J.I."/>
            <person name="Huyett L.M."/>
            <person name="Pressman A."/>
            <person name="Cogan J.Z."/>
            <person name="Kivenson V."/>
            <person name="Peng X."/>
            <person name="Tan Y."/>
            <person name="Valentine D.L."/>
            <person name="O'Malley M.A."/>
        </authorList>
    </citation>
    <scope>NUCLEOTIDE SEQUENCE [LARGE SCALE GENOMIC DNA]</scope>
    <source>
        <strain evidence="1 2">M.o.H.</strain>
    </source>
</reference>
<sequence>MPVIGGYDPTDKDNNGNEKTKWVTVTEFVSGVIKRKALDTVVRDGEGQIADPSKPTLQAGENHIGEVGGNTKILRMNPTIQTTLYTSGTVIGGLITLTEAMRKNAGTGLISNLVGRVASNVITPALEITFFSDNPSSSTVADGQTYILNSEDIDKCVATFNLNPSDYVLTGGTYRAKSSDSYQGVESISTSQNLYAVIVAKADVTFPSTKALHIKLDELRD</sequence>
<dbReference type="AlphaFoldDB" id="A0A2A2H8N5"/>
<comment type="caution">
    <text evidence="1">The sequence shown here is derived from an EMBL/GenBank/DDBJ whole genome shotgun (WGS) entry which is preliminary data.</text>
</comment>
<organism evidence="1 2">
    <name type="scientific">Methanobacterium bryantii</name>
    <dbReference type="NCBI Taxonomy" id="2161"/>
    <lineage>
        <taxon>Archaea</taxon>
        <taxon>Methanobacteriati</taxon>
        <taxon>Methanobacteriota</taxon>
        <taxon>Methanomada group</taxon>
        <taxon>Methanobacteria</taxon>
        <taxon>Methanobacteriales</taxon>
        <taxon>Methanobacteriaceae</taxon>
        <taxon>Methanobacterium</taxon>
    </lineage>
</organism>
<dbReference type="RefSeq" id="WP_069583094.1">
    <property type="nucleotide sequence ID" value="NZ_LMVM01000002.1"/>
</dbReference>
<evidence type="ECO:0000313" key="2">
    <source>
        <dbReference type="Proteomes" id="UP000217784"/>
    </source>
</evidence>
<dbReference type="EMBL" id="LMVM01000002">
    <property type="protein sequence ID" value="PAV05748.1"/>
    <property type="molecule type" value="Genomic_DNA"/>
</dbReference>
<dbReference type="Proteomes" id="UP000217784">
    <property type="component" value="Unassembled WGS sequence"/>
</dbReference>
<proteinExistence type="predicted"/>
<keyword evidence="2" id="KW-1185">Reference proteome</keyword>
<protein>
    <submittedName>
        <fullName evidence="1">Uncharacterized protein</fullName>
    </submittedName>
</protein>